<dbReference type="PATRIC" id="fig|1658765.3.peg.568"/>
<keyword evidence="3" id="KW-1185">Reference proteome</keyword>
<dbReference type="RefSeq" id="WP_048494606.1">
    <property type="nucleotide sequence ID" value="NZ_LFBU01000001.1"/>
</dbReference>
<reference evidence="2 3" key="1">
    <citation type="submission" date="2015-06" db="EMBL/GenBank/DDBJ databases">
        <title>Marinobacter subterrani, a genetically tractable neutrophilic iron-oxidizing strain isolated from the Soudan Iron Mine.</title>
        <authorList>
            <person name="Bonis B.M."/>
            <person name="Gralnick J.A."/>
        </authorList>
    </citation>
    <scope>NUCLEOTIDE SEQUENCE [LARGE SCALE GENOMIC DNA]</scope>
    <source>
        <strain evidence="2 3">JG233</strain>
    </source>
</reference>
<dbReference type="GO" id="GO:0006310">
    <property type="term" value="P:DNA recombination"/>
    <property type="evidence" value="ECO:0007669"/>
    <property type="project" value="UniProtKB-KW"/>
</dbReference>
<dbReference type="Proteomes" id="UP000036102">
    <property type="component" value="Unassembled WGS sequence"/>
</dbReference>
<name>A0A0J7J7A2_9GAMM</name>
<dbReference type="InterPro" id="IPR011010">
    <property type="entry name" value="DNA_brk_join_enz"/>
</dbReference>
<dbReference type="SUPFAM" id="SSF56349">
    <property type="entry name" value="DNA breaking-rejoining enzymes"/>
    <property type="match status" value="1"/>
</dbReference>
<dbReference type="GO" id="GO:0003677">
    <property type="term" value="F:DNA binding"/>
    <property type="evidence" value="ECO:0007669"/>
    <property type="project" value="InterPro"/>
</dbReference>
<gene>
    <name evidence="2" type="ORF">Msub_10576</name>
</gene>
<keyword evidence="1" id="KW-0233">DNA recombination</keyword>
<organism evidence="2 3">
    <name type="scientific">Marinobacter subterrani</name>
    <dbReference type="NCBI Taxonomy" id="1658765"/>
    <lineage>
        <taxon>Bacteria</taxon>
        <taxon>Pseudomonadati</taxon>
        <taxon>Pseudomonadota</taxon>
        <taxon>Gammaproteobacteria</taxon>
        <taxon>Pseudomonadales</taxon>
        <taxon>Marinobacteraceae</taxon>
        <taxon>Marinobacter</taxon>
    </lineage>
</organism>
<comment type="caution">
    <text evidence="2">The sequence shown here is derived from an EMBL/GenBank/DDBJ whole genome shotgun (WGS) entry which is preliminary data.</text>
</comment>
<dbReference type="AlphaFoldDB" id="A0A0J7J7A2"/>
<accession>A0A0J7J7A2</accession>
<dbReference type="Gene3D" id="1.10.443.10">
    <property type="entry name" value="Intergrase catalytic core"/>
    <property type="match status" value="1"/>
</dbReference>
<proteinExistence type="predicted"/>
<dbReference type="STRING" id="1658765.Msub_10576"/>
<sequence length="104" mass="11460">MSKTGQARVLTPEQFAHLLGEIKEHRYPEKNTALVQISFKLGLRVQEIALLQIKDVAELGPGSSGSGQRSFKLKEILALPAAWVIPPFLTGFKSRPQAIMANFC</sequence>
<dbReference type="GO" id="GO:0015074">
    <property type="term" value="P:DNA integration"/>
    <property type="evidence" value="ECO:0007669"/>
    <property type="project" value="InterPro"/>
</dbReference>
<evidence type="ECO:0000256" key="1">
    <source>
        <dbReference type="ARBA" id="ARBA00023172"/>
    </source>
</evidence>
<protein>
    <submittedName>
        <fullName evidence="2">Phage integrase family</fullName>
    </submittedName>
</protein>
<evidence type="ECO:0000313" key="2">
    <source>
        <dbReference type="EMBL" id="KMQ74393.1"/>
    </source>
</evidence>
<evidence type="ECO:0000313" key="3">
    <source>
        <dbReference type="Proteomes" id="UP000036102"/>
    </source>
</evidence>
<dbReference type="InterPro" id="IPR013762">
    <property type="entry name" value="Integrase-like_cat_sf"/>
</dbReference>
<dbReference type="EMBL" id="LFBU01000001">
    <property type="protein sequence ID" value="KMQ74393.1"/>
    <property type="molecule type" value="Genomic_DNA"/>
</dbReference>